<name>X0Z5B0_9ZZZZ</name>
<protein>
    <submittedName>
        <fullName evidence="1">Uncharacterized protein</fullName>
    </submittedName>
</protein>
<sequence>YEKVTPGELAHIDLTKVPKDIRTVFKVKNLYVAALTGLLWIYLTNDIR</sequence>
<dbReference type="EMBL" id="BART01003962">
    <property type="protein sequence ID" value="GAG64289.1"/>
    <property type="molecule type" value="Genomic_DNA"/>
</dbReference>
<gene>
    <name evidence="1" type="ORF">S01H4_10393</name>
</gene>
<organism evidence="1">
    <name type="scientific">marine sediment metagenome</name>
    <dbReference type="NCBI Taxonomy" id="412755"/>
    <lineage>
        <taxon>unclassified sequences</taxon>
        <taxon>metagenomes</taxon>
        <taxon>ecological metagenomes</taxon>
    </lineage>
</organism>
<proteinExistence type="predicted"/>
<evidence type="ECO:0000313" key="1">
    <source>
        <dbReference type="EMBL" id="GAG64289.1"/>
    </source>
</evidence>
<reference evidence="1" key="1">
    <citation type="journal article" date="2014" name="Front. Microbiol.">
        <title>High frequency of phylogenetically diverse reductive dehalogenase-homologous genes in deep subseafloor sedimentary metagenomes.</title>
        <authorList>
            <person name="Kawai M."/>
            <person name="Futagami T."/>
            <person name="Toyoda A."/>
            <person name="Takaki Y."/>
            <person name="Nishi S."/>
            <person name="Hori S."/>
            <person name="Arai W."/>
            <person name="Tsubouchi T."/>
            <person name="Morono Y."/>
            <person name="Uchiyama I."/>
            <person name="Ito T."/>
            <person name="Fujiyama A."/>
            <person name="Inagaki F."/>
            <person name="Takami H."/>
        </authorList>
    </citation>
    <scope>NUCLEOTIDE SEQUENCE</scope>
    <source>
        <strain evidence="1">Expedition CK06-06</strain>
    </source>
</reference>
<dbReference type="AlphaFoldDB" id="X0Z5B0"/>
<accession>X0Z5B0</accession>
<comment type="caution">
    <text evidence="1">The sequence shown here is derived from an EMBL/GenBank/DDBJ whole genome shotgun (WGS) entry which is preliminary data.</text>
</comment>
<feature type="non-terminal residue" evidence="1">
    <location>
        <position position="1"/>
    </location>
</feature>